<dbReference type="EMBL" id="JACVVX010000010">
    <property type="protein sequence ID" value="MBD0417192.1"/>
    <property type="molecule type" value="Genomic_DNA"/>
</dbReference>
<feature type="domain" description="SnoaL-like" evidence="1">
    <location>
        <begin position="24"/>
        <end position="115"/>
    </location>
</feature>
<sequence>MAVIRPAHRSFDDRPRRNKELVLEAMTSLFQRHDASAVERLYARDYIQHNPNIPQGRDALQAIVAGLPEHVFYEPGLVVAGDDLVAIHGRIRGWADEPQIAIDIFRVEDGKLAEHWDVLQNEVSATAAYGGISMFDPGEGAHRASPKSA</sequence>
<dbReference type="InterPro" id="IPR037401">
    <property type="entry name" value="SnoaL-like"/>
</dbReference>
<dbReference type="Proteomes" id="UP000643405">
    <property type="component" value="Unassembled WGS sequence"/>
</dbReference>
<dbReference type="Gene3D" id="3.10.450.50">
    <property type="match status" value="1"/>
</dbReference>
<name>A0A8J6U9G1_9HYPH</name>
<proteinExistence type="predicted"/>
<reference evidence="2" key="1">
    <citation type="submission" date="2020-09" db="EMBL/GenBank/DDBJ databases">
        <title>Genome seq and assembly of Tianweitania sp.</title>
        <authorList>
            <person name="Chhetri G."/>
        </authorList>
    </citation>
    <scope>NUCLEOTIDE SEQUENCE</scope>
    <source>
        <strain evidence="2">Rool2</strain>
    </source>
</reference>
<protein>
    <submittedName>
        <fullName evidence="2">Nuclear transport factor 2 family protein</fullName>
    </submittedName>
</protein>
<keyword evidence="3" id="KW-1185">Reference proteome</keyword>
<evidence type="ECO:0000313" key="2">
    <source>
        <dbReference type="EMBL" id="MBD0417192.1"/>
    </source>
</evidence>
<dbReference type="Pfam" id="PF12680">
    <property type="entry name" value="SnoaL_2"/>
    <property type="match status" value="1"/>
</dbReference>
<organism evidence="2 3">
    <name type="scientific">Oryzicola mucosus</name>
    <dbReference type="NCBI Taxonomy" id="2767425"/>
    <lineage>
        <taxon>Bacteria</taxon>
        <taxon>Pseudomonadati</taxon>
        <taxon>Pseudomonadota</taxon>
        <taxon>Alphaproteobacteria</taxon>
        <taxon>Hyphomicrobiales</taxon>
        <taxon>Phyllobacteriaceae</taxon>
        <taxon>Oryzicola</taxon>
    </lineage>
</organism>
<dbReference type="AlphaFoldDB" id="A0A8J6U9G1"/>
<dbReference type="SUPFAM" id="SSF54427">
    <property type="entry name" value="NTF2-like"/>
    <property type="match status" value="1"/>
</dbReference>
<evidence type="ECO:0000313" key="3">
    <source>
        <dbReference type="Proteomes" id="UP000643405"/>
    </source>
</evidence>
<dbReference type="InterPro" id="IPR032710">
    <property type="entry name" value="NTF2-like_dom_sf"/>
</dbReference>
<accession>A0A8J6U9G1</accession>
<comment type="caution">
    <text evidence="2">The sequence shown here is derived from an EMBL/GenBank/DDBJ whole genome shotgun (WGS) entry which is preliminary data.</text>
</comment>
<gene>
    <name evidence="2" type="ORF">ICI42_21350</name>
</gene>
<evidence type="ECO:0000259" key="1">
    <source>
        <dbReference type="Pfam" id="PF12680"/>
    </source>
</evidence>